<accession>A0A8J5XDT5</accession>
<dbReference type="InterPro" id="IPR011990">
    <property type="entry name" value="TPR-like_helical_dom_sf"/>
</dbReference>
<feature type="compositionally biased region" description="Basic and acidic residues" evidence="1">
    <location>
        <begin position="394"/>
        <end position="404"/>
    </location>
</feature>
<proteinExistence type="predicted"/>
<feature type="region of interest" description="Disordered" evidence="1">
    <location>
        <begin position="376"/>
        <end position="411"/>
    </location>
</feature>
<comment type="caution">
    <text evidence="2">The sequence shown here is derived from an EMBL/GenBank/DDBJ whole genome shotgun (WGS) entry which is preliminary data.</text>
</comment>
<gene>
    <name evidence="2" type="ORF">KFE25_010656</name>
</gene>
<evidence type="ECO:0000313" key="3">
    <source>
        <dbReference type="Proteomes" id="UP000751190"/>
    </source>
</evidence>
<dbReference type="Proteomes" id="UP000751190">
    <property type="component" value="Unassembled WGS sequence"/>
</dbReference>
<sequence length="561" mass="58558">MSGEQQLRTLSQRRSELVRHGVEDAAEAVELCTRCDALAEATCGRASAEYAHSLHWSAKLYARLAHDKGGGRAAKKETMQAIELFRESAALLTQTLGPHHLDSARGRFALAAALAGSGSKPHAREAQDVHADALAAFWRAHARPDLGELSISQMATALADIHLRARAHADGATEARAVGALVRDALAFEEAGAAGMGGPLTPAAHALRSVLARVLEAAGELPAAIAAAQAAREAIARGISDPPSARPPLAAVAAIAAPRTSRAKMSPEEATAMQAAVEEAQAAAAAEAGRLAVETAVSHAACCVEHARLLRAAGRREEAIYAERAALELLSVRVERMDRKSSVLAQAVLKTAARHNERRGSGDDADAAAARGAAAAAAATDAGAPSRRMSFARPRSEGSHDASRRSSRAPLLDALVPPTHSAAADRLWLDGSLAVDGAVRIAHDCVQLVLDGARGPAPTGDARGRHLAPPAVAAIEAAHEAIDEALQLARHVVGRESVEAAQALEMSAMLHEAERRSSAAADAWREAGRILVQAVGEEDARYQRCMAEQARFLTAWTAQAI</sequence>
<name>A0A8J5XDT5_DIALT</name>
<dbReference type="AlphaFoldDB" id="A0A8J5XDT5"/>
<dbReference type="EMBL" id="JAGTXO010000029">
    <property type="protein sequence ID" value="KAG8460905.1"/>
    <property type="molecule type" value="Genomic_DNA"/>
</dbReference>
<reference evidence="2" key="1">
    <citation type="submission" date="2021-05" db="EMBL/GenBank/DDBJ databases">
        <title>The genome of the haptophyte Pavlova lutheri (Diacronema luteri, Pavlovales) - a model for lipid biosynthesis in eukaryotic algae.</title>
        <authorList>
            <person name="Hulatt C.J."/>
            <person name="Posewitz M.C."/>
        </authorList>
    </citation>
    <scope>NUCLEOTIDE SEQUENCE</scope>
    <source>
        <strain evidence="2">NIVA-4/92</strain>
    </source>
</reference>
<evidence type="ECO:0000313" key="2">
    <source>
        <dbReference type="EMBL" id="KAG8460905.1"/>
    </source>
</evidence>
<dbReference type="Gene3D" id="1.25.40.10">
    <property type="entry name" value="Tetratricopeptide repeat domain"/>
    <property type="match status" value="1"/>
</dbReference>
<evidence type="ECO:0000256" key="1">
    <source>
        <dbReference type="SAM" id="MobiDB-lite"/>
    </source>
</evidence>
<dbReference type="OrthoDB" id="10647857at2759"/>
<protein>
    <submittedName>
        <fullName evidence="2">Uncharacterized protein</fullName>
    </submittedName>
</protein>
<keyword evidence="3" id="KW-1185">Reference proteome</keyword>
<organism evidence="2 3">
    <name type="scientific">Diacronema lutheri</name>
    <name type="common">Unicellular marine alga</name>
    <name type="synonym">Monochrysis lutheri</name>
    <dbReference type="NCBI Taxonomy" id="2081491"/>
    <lineage>
        <taxon>Eukaryota</taxon>
        <taxon>Haptista</taxon>
        <taxon>Haptophyta</taxon>
        <taxon>Pavlovophyceae</taxon>
        <taxon>Pavlovales</taxon>
        <taxon>Pavlovaceae</taxon>
        <taxon>Diacronema</taxon>
    </lineage>
</organism>